<dbReference type="EMBL" id="FQYP01000008">
    <property type="protein sequence ID" value="SHJ39907.1"/>
    <property type="molecule type" value="Genomic_DNA"/>
</dbReference>
<keyword evidence="3" id="KW-1185">Reference proteome</keyword>
<dbReference type="AlphaFoldDB" id="A0A1M6IZS3"/>
<dbReference type="OrthoDB" id="5510929at2"/>
<dbReference type="STRING" id="570521.SAMN04488508_108160"/>
<evidence type="ECO:0000256" key="1">
    <source>
        <dbReference type="SAM" id="SignalP"/>
    </source>
</evidence>
<organism evidence="2 3">
    <name type="scientific">Aquimarina spongiae</name>
    <dbReference type="NCBI Taxonomy" id="570521"/>
    <lineage>
        <taxon>Bacteria</taxon>
        <taxon>Pseudomonadati</taxon>
        <taxon>Bacteroidota</taxon>
        <taxon>Flavobacteriia</taxon>
        <taxon>Flavobacteriales</taxon>
        <taxon>Flavobacteriaceae</taxon>
        <taxon>Aquimarina</taxon>
    </lineage>
</organism>
<gene>
    <name evidence="2" type="ORF">SAMN04488508_108160</name>
</gene>
<reference evidence="3" key="1">
    <citation type="submission" date="2016-11" db="EMBL/GenBank/DDBJ databases">
        <authorList>
            <person name="Varghese N."/>
            <person name="Submissions S."/>
        </authorList>
    </citation>
    <scope>NUCLEOTIDE SEQUENCE [LARGE SCALE GENOMIC DNA]</scope>
    <source>
        <strain evidence="3">DSM 22623</strain>
    </source>
</reference>
<dbReference type="Proteomes" id="UP000184432">
    <property type="component" value="Unassembled WGS sequence"/>
</dbReference>
<feature type="signal peptide" evidence="1">
    <location>
        <begin position="1"/>
        <end position="19"/>
    </location>
</feature>
<dbReference type="Pfam" id="PF14064">
    <property type="entry name" value="HmuY"/>
    <property type="match status" value="1"/>
</dbReference>
<dbReference type="CDD" id="cd12105">
    <property type="entry name" value="HmuY"/>
    <property type="match status" value="1"/>
</dbReference>
<proteinExistence type="predicted"/>
<feature type="chain" id="PRO_5012500280" evidence="1">
    <location>
        <begin position="20"/>
        <end position="202"/>
    </location>
</feature>
<accession>A0A1M6IZS3</accession>
<dbReference type="PROSITE" id="PS51257">
    <property type="entry name" value="PROKAR_LIPOPROTEIN"/>
    <property type="match status" value="1"/>
</dbReference>
<sequence>MKKVILALTIFSFFFVACDSDDDNGSVVEPIQSKQFVNLFAPSTGQPGQEAGPFTKFDFETGEVTTSETDWDIAFRATTIAVNGGVVTGTVDEPVRNGEASATIVNGTFASVTTAEGLTFGQDTDGGFAIPTGSDNGWYNYNFMTNLVTPIPGKVLVFKTRNGNYAKIEILSYYKDQDNTQDSRYYTFNYIYNPNTGDTSFE</sequence>
<protein>
    <submittedName>
        <fullName evidence="2">HmuY protein</fullName>
    </submittedName>
</protein>
<keyword evidence="1" id="KW-0732">Signal</keyword>
<evidence type="ECO:0000313" key="3">
    <source>
        <dbReference type="Proteomes" id="UP000184432"/>
    </source>
</evidence>
<evidence type="ECO:0000313" key="2">
    <source>
        <dbReference type="EMBL" id="SHJ39907.1"/>
    </source>
</evidence>
<name>A0A1M6IZS3_9FLAO</name>
<dbReference type="InterPro" id="IPR025921">
    <property type="entry name" value="HmuY"/>
</dbReference>
<dbReference type="RefSeq" id="WP_073319188.1">
    <property type="nucleotide sequence ID" value="NZ_FQYP01000008.1"/>
</dbReference>